<sequence length="155" mass="16880">MAAYGLLTMYNLVASIGVSQSGEEPSVTWTYAPLEDGFDNISEALNEVVQQYFFLSDDGFAKNHVTGMAPAFTLTGKRVLGDQAQDYIFSKKYSLDTDRLSSFQLKYNNAEGKEVTITCACTLCNIQEWSGASTDDSAISVEIRFDGKPTVSPAA</sequence>
<dbReference type="RefSeq" id="WP_112333795.1">
    <property type="nucleotide sequence ID" value="NZ_JBKYJQ010000005.1"/>
</dbReference>
<gene>
    <name evidence="1" type="ORF">DPQ25_13985</name>
</gene>
<dbReference type="NCBIfam" id="NF047353">
    <property type="entry name" value="tube_lmo2291"/>
    <property type="match status" value="1"/>
</dbReference>
<dbReference type="Proteomes" id="UP000249377">
    <property type="component" value="Unassembled WGS sequence"/>
</dbReference>
<dbReference type="AlphaFoldDB" id="A0A328U9J4"/>
<evidence type="ECO:0000313" key="2">
    <source>
        <dbReference type="Proteomes" id="UP000249377"/>
    </source>
</evidence>
<accession>A0A328U9J4</accession>
<comment type="caution">
    <text evidence="1">The sequence shown here is derived from an EMBL/GenBank/DDBJ whole genome shotgun (WGS) entry which is preliminary data.</text>
</comment>
<reference evidence="1 2" key="1">
    <citation type="submission" date="2018-06" db="EMBL/GenBank/DDBJ databases">
        <title>Noncontiguous genome sequence of Ruminococcaceae bacterium ASD2818.</title>
        <authorList>
            <person name="Chaplin A.V."/>
            <person name="Sokolova S.R."/>
            <person name="Kochetkova T.O."/>
            <person name="Goltsov A.Y."/>
            <person name="Trofimov D.Y."/>
            <person name="Efimov B.A."/>
        </authorList>
    </citation>
    <scope>NUCLEOTIDE SEQUENCE [LARGE SCALE GENOMIC DNA]</scope>
    <source>
        <strain evidence="1 2">ASD2818</strain>
    </source>
</reference>
<name>A0A328U9J4_9FIRM</name>
<keyword evidence="2" id="KW-1185">Reference proteome</keyword>
<proteinExistence type="predicted"/>
<dbReference type="EMBL" id="QLYR01000019">
    <property type="protein sequence ID" value="RAQ21895.1"/>
    <property type="molecule type" value="Genomic_DNA"/>
</dbReference>
<organism evidence="1 2">
    <name type="scientific">Hydrogeniiclostridium mannosilyticum</name>
    <dbReference type="NCBI Taxonomy" id="2764322"/>
    <lineage>
        <taxon>Bacteria</taxon>
        <taxon>Bacillati</taxon>
        <taxon>Bacillota</taxon>
        <taxon>Clostridia</taxon>
        <taxon>Eubacteriales</taxon>
        <taxon>Acutalibacteraceae</taxon>
        <taxon>Hydrogeniiclostridium</taxon>
    </lineage>
</organism>
<evidence type="ECO:0000313" key="1">
    <source>
        <dbReference type="EMBL" id="RAQ21895.1"/>
    </source>
</evidence>
<evidence type="ECO:0008006" key="3">
    <source>
        <dbReference type="Google" id="ProtNLM"/>
    </source>
</evidence>
<protein>
    <recommendedName>
        <fullName evidence="3">Phage tail protein</fullName>
    </recommendedName>
</protein>